<feature type="region of interest" description="Disordered" evidence="1">
    <location>
        <begin position="1"/>
        <end position="29"/>
    </location>
</feature>
<dbReference type="KEGG" id="ngr:NAEGRDRAFT_71317"/>
<gene>
    <name evidence="2" type="ORF">NAEGRDRAFT_71317</name>
</gene>
<evidence type="ECO:0000256" key="1">
    <source>
        <dbReference type="SAM" id="MobiDB-lite"/>
    </source>
</evidence>
<dbReference type="Gene3D" id="1.25.40.10">
    <property type="entry name" value="Tetratricopeptide repeat domain"/>
    <property type="match status" value="1"/>
</dbReference>
<reference evidence="2 3" key="1">
    <citation type="journal article" date="2010" name="Cell">
        <title>The genome of Naegleria gruberi illuminates early eukaryotic versatility.</title>
        <authorList>
            <person name="Fritz-Laylin L.K."/>
            <person name="Prochnik S.E."/>
            <person name="Ginger M.L."/>
            <person name="Dacks J.B."/>
            <person name="Carpenter M.L."/>
            <person name="Field M.C."/>
            <person name="Kuo A."/>
            <person name="Paredez A."/>
            <person name="Chapman J."/>
            <person name="Pham J."/>
            <person name="Shu S."/>
            <person name="Neupane R."/>
            <person name="Cipriano M."/>
            <person name="Mancuso J."/>
            <person name="Tu H."/>
            <person name="Salamov A."/>
            <person name="Lindquist E."/>
            <person name="Shapiro H."/>
            <person name="Lucas S."/>
            <person name="Grigoriev I.V."/>
            <person name="Cande W.Z."/>
            <person name="Fulton C."/>
            <person name="Rokhsar D.S."/>
            <person name="Dawson S.C."/>
        </authorList>
    </citation>
    <scope>NUCLEOTIDE SEQUENCE [LARGE SCALE GENOMIC DNA]</scope>
    <source>
        <strain evidence="2 3">NEG-M</strain>
    </source>
</reference>
<proteinExistence type="predicted"/>
<dbReference type="SUPFAM" id="SSF81901">
    <property type="entry name" value="HCP-like"/>
    <property type="match status" value="1"/>
</dbReference>
<sequence length="236" mass="27003">MKPHPHTLGSSKTDFNDDCSSGDGSSSDGSTCINGSKLLSYIQIHTEYENMVSIYNSMHKVNDLIQQAFKIYKFISTSPQLNSDTILLEKWRRKAFCKGKESFIIIGRMYENGNDKLIGKDLNIALEYYLKSDSASLIGKIYKKLGEYSKAFECYLNAFENGNAKTELKLARLYSKYLQNEKSKPLNDEMLLKISKSLIVNKRFEEANKLMKYVNDKTTSDSIVIQFYIQKIILTN</sequence>
<keyword evidence="3" id="KW-1185">Reference proteome</keyword>
<dbReference type="EMBL" id="GG738890">
    <property type="protein sequence ID" value="EFC40690.1"/>
    <property type="molecule type" value="Genomic_DNA"/>
</dbReference>
<dbReference type="RefSeq" id="XP_002673434.1">
    <property type="nucleotide sequence ID" value="XM_002673388.1"/>
</dbReference>
<accession>D2VQR3</accession>
<dbReference type="Proteomes" id="UP000006671">
    <property type="component" value="Unassembled WGS sequence"/>
</dbReference>
<dbReference type="VEuPathDB" id="AmoebaDB:NAEGRDRAFT_71317"/>
<organism evidence="3">
    <name type="scientific">Naegleria gruberi</name>
    <name type="common">Amoeba</name>
    <dbReference type="NCBI Taxonomy" id="5762"/>
    <lineage>
        <taxon>Eukaryota</taxon>
        <taxon>Discoba</taxon>
        <taxon>Heterolobosea</taxon>
        <taxon>Tetramitia</taxon>
        <taxon>Eutetramitia</taxon>
        <taxon>Vahlkampfiidae</taxon>
        <taxon>Naegleria</taxon>
    </lineage>
</organism>
<dbReference type="InParanoid" id="D2VQR3"/>
<dbReference type="InterPro" id="IPR011990">
    <property type="entry name" value="TPR-like_helical_dom_sf"/>
</dbReference>
<evidence type="ECO:0000313" key="2">
    <source>
        <dbReference type="EMBL" id="EFC40690.1"/>
    </source>
</evidence>
<protein>
    <submittedName>
        <fullName evidence="2">Predicted protein</fullName>
    </submittedName>
</protein>
<dbReference type="AlphaFoldDB" id="D2VQR3"/>
<dbReference type="GeneID" id="8864437"/>
<name>D2VQR3_NAEGR</name>
<evidence type="ECO:0000313" key="3">
    <source>
        <dbReference type="Proteomes" id="UP000006671"/>
    </source>
</evidence>
<feature type="compositionally biased region" description="Low complexity" evidence="1">
    <location>
        <begin position="18"/>
        <end position="29"/>
    </location>
</feature>